<comment type="caution">
    <text evidence="2">The sequence shown here is derived from an EMBL/GenBank/DDBJ whole genome shotgun (WGS) entry which is preliminary data.</text>
</comment>
<dbReference type="GO" id="GO:0005694">
    <property type="term" value="C:chromosome"/>
    <property type="evidence" value="ECO:0007669"/>
    <property type="project" value="TreeGrafter"/>
</dbReference>
<dbReference type="InterPro" id="IPR050336">
    <property type="entry name" value="Chromosome_partition/occlusion"/>
</dbReference>
<dbReference type="PANTHER" id="PTHR33375:SF1">
    <property type="entry name" value="CHROMOSOME-PARTITIONING PROTEIN PARB-RELATED"/>
    <property type="match status" value="1"/>
</dbReference>
<feature type="domain" description="ParB-like N-terminal" evidence="1">
    <location>
        <begin position="90"/>
        <end position="142"/>
    </location>
</feature>
<evidence type="ECO:0000313" key="3">
    <source>
        <dbReference type="Proteomes" id="UP000628984"/>
    </source>
</evidence>
<keyword evidence="3" id="KW-1185">Reference proteome</keyword>
<dbReference type="GO" id="GO:0007059">
    <property type="term" value="P:chromosome segregation"/>
    <property type="evidence" value="ECO:0007669"/>
    <property type="project" value="TreeGrafter"/>
</dbReference>
<reference evidence="2" key="2">
    <citation type="submission" date="2020-09" db="EMBL/GenBank/DDBJ databases">
        <authorList>
            <person name="Sun Q."/>
            <person name="Kim S."/>
        </authorList>
    </citation>
    <scope>NUCLEOTIDE SEQUENCE</scope>
    <source>
        <strain evidence="2">KCTC 23714</strain>
    </source>
</reference>
<dbReference type="SUPFAM" id="SSF110849">
    <property type="entry name" value="ParB/Sulfiredoxin"/>
    <property type="match status" value="1"/>
</dbReference>
<reference evidence="2" key="1">
    <citation type="journal article" date="2014" name="Int. J. Syst. Evol. Microbiol.">
        <title>Complete genome sequence of Corynebacterium casei LMG S-19264T (=DSM 44701T), isolated from a smear-ripened cheese.</title>
        <authorList>
            <consortium name="US DOE Joint Genome Institute (JGI-PGF)"/>
            <person name="Walter F."/>
            <person name="Albersmeier A."/>
            <person name="Kalinowski J."/>
            <person name="Ruckert C."/>
        </authorList>
    </citation>
    <scope>NUCLEOTIDE SEQUENCE</scope>
    <source>
        <strain evidence="2">KCTC 23714</strain>
    </source>
</reference>
<accession>A0A918MLP2</accession>
<evidence type="ECO:0000259" key="1">
    <source>
        <dbReference type="Pfam" id="PF02195"/>
    </source>
</evidence>
<proteinExistence type="predicted"/>
<dbReference type="InterPro" id="IPR003115">
    <property type="entry name" value="ParB_N"/>
</dbReference>
<dbReference type="Proteomes" id="UP000628984">
    <property type="component" value="Unassembled WGS sequence"/>
</dbReference>
<gene>
    <name evidence="2" type="ORF">GCM10011452_24560</name>
</gene>
<protein>
    <submittedName>
        <fullName evidence="2">Replication protein</fullName>
    </submittedName>
</protein>
<sequence>MTKKRRMFDIDIPEEEAVVEEAPRPAMGLRRGPMATAIGENAESLRERQQQEALIRAENDALAHEFVRLKKLGLVTDLIPIAAVDATKLIRDRSRRVDPELDDLKASILAVGLSNPIRVEQVAEGRYELVQGWRRLSAYRELFAETGDERFARIPAGLMARGETIQDLYRRMVDENMVRKDISWAEMARLAQGYAEDPSVDCDDLDEAVNILFASAGPQKRSYIRRFAFLMRAMEKVLEHPEAIPRALGLEVAHRLEAEPGSSGRLAAALRAAPGRTTEEELAILRDFAGTRPEVSPQGKPARGRPAKRGKTTLRLPLAMGDVKCTAAQGRVELQFDRDFSTVDRARLEAAVEAFFQTLG</sequence>
<name>A0A918MLP2_9RHOB</name>
<dbReference type="RefSeq" id="WP_189634168.1">
    <property type="nucleotide sequence ID" value="NZ_BMYQ01000007.1"/>
</dbReference>
<dbReference type="Gene3D" id="3.90.1530.30">
    <property type="match status" value="1"/>
</dbReference>
<dbReference type="InterPro" id="IPR036086">
    <property type="entry name" value="ParB/Sulfiredoxin_sf"/>
</dbReference>
<dbReference type="AlphaFoldDB" id="A0A918MLP2"/>
<dbReference type="PANTHER" id="PTHR33375">
    <property type="entry name" value="CHROMOSOME-PARTITIONING PROTEIN PARB-RELATED"/>
    <property type="match status" value="1"/>
</dbReference>
<evidence type="ECO:0000313" key="2">
    <source>
        <dbReference type="EMBL" id="GGW35101.1"/>
    </source>
</evidence>
<organism evidence="2 3">
    <name type="scientific">Gemmobacter lanyuensis</name>
    <dbReference type="NCBI Taxonomy" id="1054497"/>
    <lineage>
        <taxon>Bacteria</taxon>
        <taxon>Pseudomonadati</taxon>
        <taxon>Pseudomonadota</taxon>
        <taxon>Alphaproteobacteria</taxon>
        <taxon>Rhodobacterales</taxon>
        <taxon>Paracoccaceae</taxon>
        <taxon>Gemmobacter</taxon>
    </lineage>
</organism>
<dbReference type="Pfam" id="PF02195">
    <property type="entry name" value="ParB_N"/>
    <property type="match status" value="1"/>
</dbReference>
<dbReference type="EMBL" id="BMYQ01000007">
    <property type="protein sequence ID" value="GGW35101.1"/>
    <property type="molecule type" value="Genomic_DNA"/>
</dbReference>